<name>S7RKJ4_GLOTA</name>
<dbReference type="eggNOG" id="ENOG502SQSE">
    <property type="taxonomic scope" value="Eukaryota"/>
</dbReference>
<evidence type="ECO:0000313" key="3">
    <source>
        <dbReference type="Proteomes" id="UP000030669"/>
    </source>
</evidence>
<gene>
    <name evidence="2" type="ORF">GLOTRDRAFT_121845</name>
</gene>
<proteinExistence type="predicted"/>
<dbReference type="OrthoDB" id="3227170at2759"/>
<organism evidence="2 3">
    <name type="scientific">Gloeophyllum trabeum (strain ATCC 11539 / FP-39264 / Madison 617)</name>
    <name type="common">Brown rot fungus</name>
    <dbReference type="NCBI Taxonomy" id="670483"/>
    <lineage>
        <taxon>Eukaryota</taxon>
        <taxon>Fungi</taxon>
        <taxon>Dikarya</taxon>
        <taxon>Basidiomycota</taxon>
        <taxon>Agaricomycotina</taxon>
        <taxon>Agaricomycetes</taxon>
        <taxon>Gloeophyllales</taxon>
        <taxon>Gloeophyllaceae</taxon>
        <taxon>Gloeophyllum</taxon>
    </lineage>
</organism>
<dbReference type="KEGG" id="gtr:GLOTRDRAFT_121845"/>
<feature type="transmembrane region" description="Helical" evidence="1">
    <location>
        <begin position="365"/>
        <end position="388"/>
    </location>
</feature>
<evidence type="ECO:0000256" key="1">
    <source>
        <dbReference type="SAM" id="Phobius"/>
    </source>
</evidence>
<dbReference type="GeneID" id="19300780"/>
<keyword evidence="1" id="KW-0812">Transmembrane</keyword>
<keyword evidence="1" id="KW-0472">Membrane</keyword>
<keyword evidence="3" id="KW-1185">Reference proteome</keyword>
<protein>
    <submittedName>
        <fullName evidence="2">Uncharacterized protein</fullName>
    </submittedName>
</protein>
<keyword evidence="1" id="KW-1133">Transmembrane helix</keyword>
<dbReference type="HOGENOM" id="CLU_522807_0_0_1"/>
<dbReference type="OMA" id="DVCANAT"/>
<dbReference type="Proteomes" id="UP000030669">
    <property type="component" value="Unassembled WGS sequence"/>
</dbReference>
<dbReference type="RefSeq" id="XP_007867126.1">
    <property type="nucleotide sequence ID" value="XM_007868935.1"/>
</dbReference>
<reference evidence="2 3" key="1">
    <citation type="journal article" date="2012" name="Science">
        <title>The Paleozoic origin of enzymatic lignin decomposition reconstructed from 31 fungal genomes.</title>
        <authorList>
            <person name="Floudas D."/>
            <person name="Binder M."/>
            <person name="Riley R."/>
            <person name="Barry K."/>
            <person name="Blanchette R.A."/>
            <person name="Henrissat B."/>
            <person name="Martinez A.T."/>
            <person name="Otillar R."/>
            <person name="Spatafora J.W."/>
            <person name="Yadav J.S."/>
            <person name="Aerts A."/>
            <person name="Benoit I."/>
            <person name="Boyd A."/>
            <person name="Carlson A."/>
            <person name="Copeland A."/>
            <person name="Coutinho P.M."/>
            <person name="de Vries R.P."/>
            <person name="Ferreira P."/>
            <person name="Findley K."/>
            <person name="Foster B."/>
            <person name="Gaskell J."/>
            <person name="Glotzer D."/>
            <person name="Gorecki P."/>
            <person name="Heitman J."/>
            <person name="Hesse C."/>
            <person name="Hori C."/>
            <person name="Igarashi K."/>
            <person name="Jurgens J.A."/>
            <person name="Kallen N."/>
            <person name="Kersten P."/>
            <person name="Kohler A."/>
            <person name="Kuees U."/>
            <person name="Kumar T.K.A."/>
            <person name="Kuo A."/>
            <person name="LaButti K."/>
            <person name="Larrondo L.F."/>
            <person name="Lindquist E."/>
            <person name="Ling A."/>
            <person name="Lombard V."/>
            <person name="Lucas S."/>
            <person name="Lundell T."/>
            <person name="Martin R."/>
            <person name="McLaughlin D.J."/>
            <person name="Morgenstern I."/>
            <person name="Morin E."/>
            <person name="Murat C."/>
            <person name="Nagy L.G."/>
            <person name="Nolan M."/>
            <person name="Ohm R.A."/>
            <person name="Patyshakuliyeva A."/>
            <person name="Rokas A."/>
            <person name="Ruiz-Duenas F.J."/>
            <person name="Sabat G."/>
            <person name="Salamov A."/>
            <person name="Samejima M."/>
            <person name="Schmutz J."/>
            <person name="Slot J.C."/>
            <person name="St John F."/>
            <person name="Stenlid J."/>
            <person name="Sun H."/>
            <person name="Sun S."/>
            <person name="Syed K."/>
            <person name="Tsang A."/>
            <person name="Wiebenga A."/>
            <person name="Young D."/>
            <person name="Pisabarro A."/>
            <person name="Eastwood D.C."/>
            <person name="Martin F."/>
            <person name="Cullen D."/>
            <person name="Grigoriev I.V."/>
            <person name="Hibbett D.S."/>
        </authorList>
    </citation>
    <scope>NUCLEOTIDE SEQUENCE [LARGE SCALE GENOMIC DNA]</scope>
    <source>
        <strain evidence="2 3">ATCC 11539</strain>
    </source>
</reference>
<dbReference type="AlphaFoldDB" id="S7RKJ4"/>
<dbReference type="EMBL" id="KB469303">
    <property type="protein sequence ID" value="EPQ54905.1"/>
    <property type="molecule type" value="Genomic_DNA"/>
</dbReference>
<evidence type="ECO:0000313" key="2">
    <source>
        <dbReference type="EMBL" id="EPQ54905.1"/>
    </source>
</evidence>
<sequence length="469" mass="51022">MARKGVHWKLLSLLPITAYPVSREFRRRSTVGFLAVAANILTQGQNKTYTSVLLTRYVNNSTVSCTARSINIGDSLYSHGSGVFKWGVTGIKTPSGDGTGFGYNGALLQANATMVSMLYSFAGQSYNYEVCANVSVPTLGAISVSNSTKGSKTVSREPTIISMCSTFDPTRDYQSTSGKATQNLIQNKAFGIAAYLQDLNFANGSFPNVLFPPYGMSGATPPSDTSITPAKTYDLSMWLDGFLYLPDNSTFDSNVNNGFGRTHSIALADQPDHIIDIQTLFEETMPQNVSGLVLNLNGIGGVRLQTAKLNSALGFTEPSTITQMRNYTLNTLNLILDLASNDLQNREVMSSYLCTVTSMEWKTPLSMIAMLLGNNAALFGFILGLLVAGAQMFEEHHHGPDEDKVPILGEGRTSVYYKDAEGGASTYYKEPAFYPMSPYQGYAPAKHPEYSTQLEDQMPMLPRVGPGRR</sequence>
<accession>S7RKJ4</accession>